<dbReference type="GO" id="GO:0016705">
    <property type="term" value="F:oxidoreductase activity, acting on paired donors, with incorporation or reduction of molecular oxygen"/>
    <property type="evidence" value="ECO:0007669"/>
    <property type="project" value="InterPro"/>
</dbReference>
<keyword evidence="3" id="KW-1133">Transmembrane helix</keyword>
<dbReference type="SUPFAM" id="SSF48264">
    <property type="entry name" value="Cytochrome P450"/>
    <property type="match status" value="1"/>
</dbReference>
<keyword evidence="3" id="KW-0812">Transmembrane</keyword>
<keyword evidence="1" id="KW-0349">Heme</keyword>
<gene>
    <name evidence="4" type="ORF">BDY21DRAFT_288932</name>
</gene>
<accession>A0A6A6NW85</accession>
<dbReference type="GO" id="GO:0005506">
    <property type="term" value="F:iron ion binding"/>
    <property type="evidence" value="ECO:0007669"/>
    <property type="project" value="InterPro"/>
</dbReference>
<dbReference type="InterPro" id="IPR001128">
    <property type="entry name" value="Cyt_P450"/>
</dbReference>
<dbReference type="CDD" id="cd11051">
    <property type="entry name" value="CYP59-like"/>
    <property type="match status" value="1"/>
</dbReference>
<keyword evidence="3" id="KW-0472">Membrane</keyword>
<dbReference type="Gene3D" id="1.10.630.10">
    <property type="entry name" value="Cytochrome P450"/>
    <property type="match status" value="1"/>
</dbReference>
<evidence type="ECO:0000256" key="1">
    <source>
        <dbReference type="PIRSR" id="PIRSR602401-1"/>
    </source>
</evidence>
<feature type="transmembrane region" description="Helical" evidence="3">
    <location>
        <begin position="6"/>
        <end position="22"/>
    </location>
</feature>
<keyword evidence="1" id="KW-0408">Iron</keyword>
<keyword evidence="5" id="KW-1185">Reference proteome</keyword>
<dbReference type="InterPro" id="IPR036396">
    <property type="entry name" value="Cyt_P450_sf"/>
</dbReference>
<organism evidence="4 5">
    <name type="scientific">Lineolata rhizophorae</name>
    <dbReference type="NCBI Taxonomy" id="578093"/>
    <lineage>
        <taxon>Eukaryota</taxon>
        <taxon>Fungi</taxon>
        <taxon>Dikarya</taxon>
        <taxon>Ascomycota</taxon>
        <taxon>Pezizomycotina</taxon>
        <taxon>Dothideomycetes</taxon>
        <taxon>Dothideomycetes incertae sedis</taxon>
        <taxon>Lineolatales</taxon>
        <taxon>Lineolataceae</taxon>
        <taxon>Lineolata</taxon>
    </lineage>
</organism>
<reference evidence="4" key="1">
    <citation type="journal article" date="2020" name="Stud. Mycol.">
        <title>101 Dothideomycetes genomes: a test case for predicting lifestyles and emergence of pathogens.</title>
        <authorList>
            <person name="Haridas S."/>
            <person name="Albert R."/>
            <person name="Binder M."/>
            <person name="Bloem J."/>
            <person name="Labutti K."/>
            <person name="Salamov A."/>
            <person name="Andreopoulos B."/>
            <person name="Baker S."/>
            <person name="Barry K."/>
            <person name="Bills G."/>
            <person name="Bluhm B."/>
            <person name="Cannon C."/>
            <person name="Castanera R."/>
            <person name="Culley D."/>
            <person name="Daum C."/>
            <person name="Ezra D."/>
            <person name="Gonzalez J."/>
            <person name="Henrissat B."/>
            <person name="Kuo A."/>
            <person name="Liang C."/>
            <person name="Lipzen A."/>
            <person name="Lutzoni F."/>
            <person name="Magnuson J."/>
            <person name="Mondo S."/>
            <person name="Nolan M."/>
            <person name="Ohm R."/>
            <person name="Pangilinan J."/>
            <person name="Park H.-J."/>
            <person name="Ramirez L."/>
            <person name="Alfaro M."/>
            <person name="Sun H."/>
            <person name="Tritt A."/>
            <person name="Yoshinaga Y."/>
            <person name="Zwiers L.-H."/>
            <person name="Turgeon B."/>
            <person name="Goodwin S."/>
            <person name="Spatafora J."/>
            <person name="Crous P."/>
            <person name="Grigoriev I."/>
        </authorList>
    </citation>
    <scope>NUCLEOTIDE SEQUENCE</scope>
    <source>
        <strain evidence="4">ATCC 16933</strain>
    </source>
</reference>
<dbReference type="Proteomes" id="UP000799766">
    <property type="component" value="Unassembled WGS sequence"/>
</dbReference>
<dbReference type="Pfam" id="PF00067">
    <property type="entry name" value="p450"/>
    <property type="match status" value="1"/>
</dbReference>
<sequence length="570" mass="62905">MALTTLAQVAWVGVPLLLVYLYDRLRAYRFRQNFNIPQPKPSLILGNMGTVGEYMKKGNPERNTDYIWSDISKALGDPPLYLVDVRPFSAYPICIVNSHEIAEKLSKASKLFAYGTTKSPTMSSLQPIVGRESILIQDGEEWKSLRKIFNPGFAPQHLISLLPRICEKTIPFVNRLDELARSGEEFALDSLCVSLTFDIIGAVVLDLDLHAQAPEEQQSQIVRDYTKLLGAFSDIGMGVIVMPWTALRRWYRGRKADQAVKAAIQQKFDEVKNPQATKSATAAKSVVALALQHVDKLTPGLLQQTADQIKTFLFAGHDTTAILLQWAIYELSRHPRALATLRAEHDEVLGPDTSPAAVIEAFTTRGEETMRRMKYTSAVIKEVLRLYPPAGTARFAPKGTGFTLPVGADGRDACVDGMVLYICHHLIQRDRAVYGDTADVFVPERWLGDADTDAAASAAAVAEDSAGTGAGKPRDDKRTPASAWRPFERGPRHCIGQELANIEARVILACIARRYDFVKVGIGALDYDADGNVVVDDVGRGKCPGEELFNRRQVTSRPVDGTKVRVSLRK</sequence>
<dbReference type="PRINTS" id="PR00463">
    <property type="entry name" value="EP450I"/>
</dbReference>
<dbReference type="InterPro" id="IPR002401">
    <property type="entry name" value="Cyt_P450_E_grp-I"/>
</dbReference>
<dbReference type="OrthoDB" id="10029320at2759"/>
<comment type="cofactor">
    <cofactor evidence="1">
        <name>heme</name>
        <dbReference type="ChEBI" id="CHEBI:30413"/>
    </cofactor>
</comment>
<dbReference type="GO" id="GO:0004497">
    <property type="term" value="F:monooxygenase activity"/>
    <property type="evidence" value="ECO:0007669"/>
    <property type="project" value="InterPro"/>
</dbReference>
<dbReference type="PANTHER" id="PTHR24305">
    <property type="entry name" value="CYTOCHROME P450"/>
    <property type="match status" value="1"/>
</dbReference>
<name>A0A6A6NW85_9PEZI</name>
<protein>
    <submittedName>
        <fullName evidence="4">Cytochrome P450 52A11</fullName>
    </submittedName>
</protein>
<dbReference type="PANTHER" id="PTHR24305:SF222">
    <property type="entry name" value="CYTOCHROME P450 MONOOXYGENASE STCS"/>
    <property type="match status" value="1"/>
</dbReference>
<feature type="region of interest" description="Disordered" evidence="2">
    <location>
        <begin position="462"/>
        <end position="482"/>
    </location>
</feature>
<feature type="binding site" description="axial binding residue" evidence="1">
    <location>
        <position position="494"/>
    </location>
    <ligand>
        <name>heme</name>
        <dbReference type="ChEBI" id="CHEBI:30413"/>
    </ligand>
    <ligandPart>
        <name>Fe</name>
        <dbReference type="ChEBI" id="CHEBI:18248"/>
    </ligandPart>
</feature>
<evidence type="ECO:0000256" key="2">
    <source>
        <dbReference type="SAM" id="MobiDB-lite"/>
    </source>
</evidence>
<dbReference type="PRINTS" id="PR00385">
    <property type="entry name" value="P450"/>
</dbReference>
<evidence type="ECO:0000313" key="5">
    <source>
        <dbReference type="Proteomes" id="UP000799766"/>
    </source>
</evidence>
<dbReference type="EMBL" id="MU001685">
    <property type="protein sequence ID" value="KAF2455737.1"/>
    <property type="molecule type" value="Genomic_DNA"/>
</dbReference>
<proteinExistence type="predicted"/>
<dbReference type="AlphaFoldDB" id="A0A6A6NW85"/>
<evidence type="ECO:0000256" key="3">
    <source>
        <dbReference type="SAM" id="Phobius"/>
    </source>
</evidence>
<evidence type="ECO:0000313" key="4">
    <source>
        <dbReference type="EMBL" id="KAF2455737.1"/>
    </source>
</evidence>
<keyword evidence="1" id="KW-0479">Metal-binding</keyword>
<feature type="transmembrane region" description="Helical" evidence="3">
    <location>
        <begin position="225"/>
        <end position="247"/>
    </location>
</feature>
<dbReference type="GO" id="GO:0020037">
    <property type="term" value="F:heme binding"/>
    <property type="evidence" value="ECO:0007669"/>
    <property type="project" value="InterPro"/>
</dbReference>
<dbReference type="InterPro" id="IPR050121">
    <property type="entry name" value="Cytochrome_P450_monoxygenase"/>
</dbReference>